<gene>
    <name evidence="1" type="ORF">EAE97_006528</name>
</gene>
<keyword evidence="2" id="KW-1185">Reference proteome</keyword>
<name>A0A9P5IMQ9_9HELO</name>
<reference evidence="1 2" key="1">
    <citation type="journal article" date="2020" name="Genome Biol. Evol.">
        <title>Comparative genomics of Sclerotiniaceae.</title>
        <authorList>
            <person name="Valero Jimenez C.A."/>
            <person name="Steentjes M."/>
            <person name="Scholten O.E."/>
            <person name="Van Kan J.A.L."/>
        </authorList>
    </citation>
    <scope>NUCLEOTIDE SEQUENCE [LARGE SCALE GENOMIC DNA]</scope>
    <source>
        <strain evidence="1 2">MUCL 94</strain>
    </source>
</reference>
<organism evidence="1 2">
    <name type="scientific">Botrytis byssoidea</name>
    <dbReference type="NCBI Taxonomy" id="139641"/>
    <lineage>
        <taxon>Eukaryota</taxon>
        <taxon>Fungi</taxon>
        <taxon>Dikarya</taxon>
        <taxon>Ascomycota</taxon>
        <taxon>Pezizomycotina</taxon>
        <taxon>Leotiomycetes</taxon>
        <taxon>Helotiales</taxon>
        <taxon>Sclerotiniaceae</taxon>
        <taxon>Botrytis</taxon>
    </lineage>
</organism>
<comment type="caution">
    <text evidence="1">The sequence shown here is derived from an EMBL/GenBank/DDBJ whole genome shotgun (WGS) entry which is preliminary data.</text>
</comment>
<proteinExistence type="predicted"/>
<evidence type="ECO:0000313" key="2">
    <source>
        <dbReference type="Proteomes" id="UP000710849"/>
    </source>
</evidence>
<protein>
    <submittedName>
        <fullName evidence="1">Uncharacterized protein</fullName>
    </submittedName>
</protein>
<evidence type="ECO:0000313" key="1">
    <source>
        <dbReference type="EMBL" id="KAF7941691.1"/>
    </source>
</evidence>
<dbReference type="Proteomes" id="UP000710849">
    <property type="component" value="Unassembled WGS sequence"/>
</dbReference>
<dbReference type="AlphaFoldDB" id="A0A9P5IMQ9"/>
<dbReference type="EMBL" id="RCSW01000012">
    <property type="protein sequence ID" value="KAF7941691.1"/>
    <property type="molecule type" value="Genomic_DNA"/>
</dbReference>
<sequence length="261" mass="29708">MARISSLRISSSALLLQKGCWQPRIFTESDPGYCDGVSEHFSTEDLNRDLEFRHDLLDNIHVQTPLLFVSHEARSISLIWARSHGIEICGDPLFPRLSLPFNPVRDILYLPATEGYNFFMEPHNRSSEEDIINLTPGIFNEVKRLAVTKSGLEAYSVMATSNGFSDHYRIEALYIIIKKPRSLLPVDDDLHVQSRWECASLTSRAFILDSNRSVFELKGNGDNKDEQRHLLTQEISRHLTPEFITNSPSIREIRPVSAVKG</sequence>
<accession>A0A9P5IMQ9</accession>
<dbReference type="GeneID" id="62150117"/>
<dbReference type="RefSeq" id="XP_038731973.1">
    <property type="nucleotide sequence ID" value="XM_038877041.1"/>
</dbReference>